<dbReference type="InterPro" id="IPR036345">
    <property type="entry name" value="ExoRNase_PH_dom2_sf"/>
</dbReference>
<protein>
    <recommendedName>
        <fullName evidence="5">Polyribonucleotide nucleotidyltransferase</fullName>
        <ecNumber evidence="5">2.7.7.8</ecNumber>
    </recommendedName>
    <alternativeName>
        <fullName evidence="5">Polynucleotide phosphorylase</fullName>
        <shortName evidence="5">PNPase</shortName>
    </alternativeName>
</protein>
<dbReference type="PANTHER" id="PTHR11252">
    <property type="entry name" value="POLYRIBONUCLEOTIDE NUCLEOTIDYLTRANSFERASE"/>
    <property type="match status" value="1"/>
</dbReference>
<dbReference type="InterPro" id="IPR015847">
    <property type="entry name" value="ExoRNase_PH_dom2"/>
</dbReference>
<organism evidence="8 9">
    <name type="scientific">Candidatus Nomurabacteria bacterium RIFCSPHIGHO2_02_FULL_37_13</name>
    <dbReference type="NCBI Taxonomy" id="1801750"/>
    <lineage>
        <taxon>Bacteria</taxon>
        <taxon>Candidatus Nomuraibacteriota</taxon>
    </lineage>
</organism>
<evidence type="ECO:0000256" key="5">
    <source>
        <dbReference type="HAMAP-Rule" id="MF_01595"/>
    </source>
</evidence>
<dbReference type="CDD" id="cd11364">
    <property type="entry name" value="RNase_PH_PNPase_2"/>
    <property type="match status" value="1"/>
</dbReference>
<feature type="binding site" evidence="5">
    <location>
        <position position="489"/>
    </location>
    <ligand>
        <name>Mg(2+)</name>
        <dbReference type="ChEBI" id="CHEBI:18420"/>
    </ligand>
</feature>
<dbReference type="PIRSF" id="PIRSF005499">
    <property type="entry name" value="PNPase"/>
    <property type="match status" value="1"/>
</dbReference>
<evidence type="ECO:0000259" key="7">
    <source>
        <dbReference type="PROSITE" id="PS50126"/>
    </source>
</evidence>
<accession>A0A1F6W5W8</accession>
<dbReference type="Pfam" id="PF00013">
    <property type="entry name" value="KH_1"/>
    <property type="match status" value="1"/>
</dbReference>
<dbReference type="InterPro" id="IPR004087">
    <property type="entry name" value="KH_dom"/>
</dbReference>
<dbReference type="InterPro" id="IPR004088">
    <property type="entry name" value="KH_dom_type_1"/>
</dbReference>
<dbReference type="PROSITE" id="PS50126">
    <property type="entry name" value="S1"/>
    <property type="match status" value="1"/>
</dbReference>
<dbReference type="Pfam" id="PF03725">
    <property type="entry name" value="RNase_PH_C"/>
    <property type="match status" value="1"/>
</dbReference>
<dbReference type="NCBIfam" id="NF008805">
    <property type="entry name" value="PRK11824.1"/>
    <property type="match status" value="1"/>
</dbReference>
<dbReference type="SUPFAM" id="SSF54791">
    <property type="entry name" value="Eukaryotic type KH-domain (KH-domain type I)"/>
    <property type="match status" value="1"/>
</dbReference>
<dbReference type="GO" id="GO:0006402">
    <property type="term" value="P:mRNA catabolic process"/>
    <property type="evidence" value="ECO:0007669"/>
    <property type="project" value="UniProtKB-UniRule"/>
</dbReference>
<dbReference type="SMART" id="SM00322">
    <property type="entry name" value="KH"/>
    <property type="match status" value="1"/>
</dbReference>
<evidence type="ECO:0000313" key="9">
    <source>
        <dbReference type="Proteomes" id="UP000178374"/>
    </source>
</evidence>
<dbReference type="GO" id="GO:0000175">
    <property type="term" value="F:3'-5'-RNA exonuclease activity"/>
    <property type="evidence" value="ECO:0007669"/>
    <property type="project" value="TreeGrafter"/>
</dbReference>
<dbReference type="GO" id="GO:0000287">
    <property type="term" value="F:magnesium ion binding"/>
    <property type="evidence" value="ECO:0007669"/>
    <property type="project" value="UniProtKB-UniRule"/>
</dbReference>
<dbReference type="PANTHER" id="PTHR11252:SF0">
    <property type="entry name" value="POLYRIBONUCLEOTIDE NUCLEOTIDYLTRANSFERASE 1, MITOCHONDRIAL"/>
    <property type="match status" value="1"/>
</dbReference>
<dbReference type="EMBL" id="MFUA01000012">
    <property type="protein sequence ID" value="OGI77234.1"/>
    <property type="molecule type" value="Genomic_DNA"/>
</dbReference>
<reference evidence="8 9" key="1">
    <citation type="journal article" date="2016" name="Nat. Commun.">
        <title>Thousands of microbial genomes shed light on interconnected biogeochemical processes in an aquifer system.</title>
        <authorList>
            <person name="Anantharaman K."/>
            <person name="Brown C.T."/>
            <person name="Hug L.A."/>
            <person name="Sharon I."/>
            <person name="Castelle C.J."/>
            <person name="Probst A.J."/>
            <person name="Thomas B.C."/>
            <person name="Singh A."/>
            <person name="Wilkins M.J."/>
            <person name="Karaoz U."/>
            <person name="Brodie E.L."/>
            <person name="Williams K.H."/>
            <person name="Hubbard S.S."/>
            <person name="Banfield J.F."/>
        </authorList>
    </citation>
    <scope>NUCLEOTIDE SEQUENCE [LARGE SCALE GENOMIC DNA]</scope>
</reference>
<dbReference type="AlphaFoldDB" id="A0A1F6W5W8"/>
<evidence type="ECO:0000256" key="3">
    <source>
        <dbReference type="ARBA" id="ARBA00022695"/>
    </source>
</evidence>
<evidence type="ECO:0000313" key="8">
    <source>
        <dbReference type="EMBL" id="OGI77234.1"/>
    </source>
</evidence>
<comment type="similarity">
    <text evidence="1 5">Belongs to the polyribonucleotide nucleotidyltransferase family.</text>
</comment>
<dbReference type="InterPro" id="IPR027408">
    <property type="entry name" value="PNPase/RNase_PH_dom_sf"/>
</dbReference>
<comment type="subcellular location">
    <subcellularLocation>
        <location evidence="5">Cytoplasm</location>
    </subcellularLocation>
</comment>
<feature type="coiled-coil region" evidence="6">
    <location>
        <begin position="194"/>
        <end position="224"/>
    </location>
</feature>
<comment type="function">
    <text evidence="5">Involved in mRNA degradation. Catalyzes the phosphorolysis of single-stranded polyribonucleotides processively in the 3'- to 5'-direction.</text>
</comment>
<dbReference type="GO" id="GO:0004654">
    <property type="term" value="F:polyribonucleotide nucleotidyltransferase activity"/>
    <property type="evidence" value="ECO:0007669"/>
    <property type="project" value="UniProtKB-UniRule"/>
</dbReference>
<feature type="binding site" evidence="5">
    <location>
        <position position="495"/>
    </location>
    <ligand>
        <name>Mg(2+)</name>
        <dbReference type="ChEBI" id="CHEBI:18420"/>
    </ligand>
</feature>
<dbReference type="HAMAP" id="MF_01595">
    <property type="entry name" value="PNPase"/>
    <property type="match status" value="1"/>
</dbReference>
<dbReference type="SUPFAM" id="SSF50249">
    <property type="entry name" value="Nucleic acid-binding proteins"/>
    <property type="match status" value="1"/>
</dbReference>
<gene>
    <name evidence="5" type="primary">pnp</name>
    <name evidence="8" type="ORF">A3B85_02090</name>
</gene>
<comment type="cofactor">
    <cofactor evidence="5">
        <name>Mg(2+)</name>
        <dbReference type="ChEBI" id="CHEBI:18420"/>
    </cofactor>
</comment>
<evidence type="ECO:0000256" key="1">
    <source>
        <dbReference type="ARBA" id="ARBA00007404"/>
    </source>
</evidence>
<dbReference type="InterPro" id="IPR001247">
    <property type="entry name" value="ExoRNase_PH_dom1"/>
</dbReference>
<dbReference type="NCBIfam" id="TIGR03591">
    <property type="entry name" value="polynuc_phos"/>
    <property type="match status" value="1"/>
</dbReference>
<dbReference type="SUPFAM" id="SSF55666">
    <property type="entry name" value="Ribonuclease PH domain 2-like"/>
    <property type="match status" value="2"/>
</dbReference>
<dbReference type="GO" id="GO:0003723">
    <property type="term" value="F:RNA binding"/>
    <property type="evidence" value="ECO:0007669"/>
    <property type="project" value="UniProtKB-UniRule"/>
</dbReference>
<comment type="caution">
    <text evidence="8">The sequence shown here is derived from an EMBL/GenBank/DDBJ whole genome shotgun (WGS) entry which is preliminary data.</text>
</comment>
<proteinExistence type="inferred from homology"/>
<dbReference type="InterPro" id="IPR012162">
    <property type="entry name" value="PNPase"/>
</dbReference>
<dbReference type="InterPro" id="IPR036612">
    <property type="entry name" value="KH_dom_type_1_sf"/>
</dbReference>
<evidence type="ECO:0000256" key="2">
    <source>
        <dbReference type="ARBA" id="ARBA00022679"/>
    </source>
</evidence>
<keyword evidence="6" id="KW-0175">Coiled coil</keyword>
<dbReference type="Proteomes" id="UP000178374">
    <property type="component" value="Unassembled WGS sequence"/>
</dbReference>
<dbReference type="FunFam" id="3.30.230.70:FF:000001">
    <property type="entry name" value="Polyribonucleotide nucleotidyltransferase"/>
    <property type="match status" value="1"/>
</dbReference>
<dbReference type="InterPro" id="IPR020568">
    <property type="entry name" value="Ribosomal_Su5_D2-typ_SF"/>
</dbReference>
<dbReference type="FunFam" id="3.30.1370.10:FF:000001">
    <property type="entry name" value="Polyribonucleotide nucleotidyltransferase"/>
    <property type="match status" value="1"/>
</dbReference>
<keyword evidence="5" id="KW-0460">Magnesium</keyword>
<dbReference type="CDD" id="cd02393">
    <property type="entry name" value="KH-I_PNPase"/>
    <property type="match status" value="1"/>
</dbReference>
<dbReference type="GO" id="GO:0005829">
    <property type="term" value="C:cytosol"/>
    <property type="evidence" value="ECO:0007669"/>
    <property type="project" value="TreeGrafter"/>
</dbReference>
<dbReference type="Gene3D" id="3.30.1370.10">
    <property type="entry name" value="K Homology domain, type 1"/>
    <property type="match status" value="1"/>
</dbReference>
<dbReference type="InterPro" id="IPR003029">
    <property type="entry name" value="S1_domain"/>
</dbReference>
<sequence length="709" mass="78235">MQKKEYSIEIGGKILTAIFTDLAEQAHGSVILKYGETIVLATACISKDRQEGLGYFNLTVDYIERFYATGKISGSRFVKREGKPSEDAILASRVIDRTLRPLFDQAIRHAVQVITTVISVDDNDSVTLAINAASLALAVSNIPWAGPVGAVRIGKYDDDTFKINASSKLREEGSQYKFDLTVCGKDGNINMIEASARQVKEEELEKALEKASDEITKLENFQKKIVKEIGKEKRAIEKEKIDPESILLFNEHILPKMEDAIFAGPGKKEIDELHSVWNKMVKEKYPDREDFVMEDHLFDNTENDMLHQKAIKENKRADGRAMDEVRDLYAQAGGLSSILHGSGIFYRGGTHVLSVLTLGGPEDRHMIDGMQAKTEKRFMHHYNFPSYSSGEVGRAGFTNRREVGHGALAEKALAMVLPSSMEFPYTIRLVSESMASNGSTSQASICASTLALMDGGVPINAPVAGIAMGLMYESESKCKILTDIQGPEDHHGDMDFKIAGTKKGITAIQLDVKVEGVSIKILGEAMRQAKKALVTIIDRIEKEIKAPRKEISSNAPKIIIIRIKPDQIGMIIGSGGKTIKEIKEKTGAEITIEDDGTVYFTGKNGSAEKARDIVLEITHEWKVGEIIKGEVVKITEFGAFVRLNASTDGMVHISEIAPFRVERVSDIIKEGMIVPVKVIKVDAERGKISLSIREADKDFFKNNGEKGRK</sequence>
<keyword evidence="3 5" id="KW-0548">Nucleotidyltransferase</keyword>
<feature type="domain" description="S1 motif" evidence="7">
    <location>
        <begin position="624"/>
        <end position="693"/>
    </location>
</feature>
<dbReference type="PROSITE" id="PS50084">
    <property type="entry name" value="KH_TYPE_1"/>
    <property type="match status" value="1"/>
</dbReference>
<keyword evidence="2 5" id="KW-0808">Transferase</keyword>
<name>A0A1F6W5W8_9BACT</name>
<evidence type="ECO:0000256" key="4">
    <source>
        <dbReference type="ARBA" id="ARBA00022884"/>
    </source>
</evidence>
<dbReference type="Pfam" id="PF01138">
    <property type="entry name" value="RNase_PH"/>
    <property type="match status" value="2"/>
</dbReference>
<dbReference type="SMART" id="SM00316">
    <property type="entry name" value="S1"/>
    <property type="match status" value="1"/>
</dbReference>
<dbReference type="STRING" id="1801750.A3B85_02090"/>
<dbReference type="Pfam" id="PF00575">
    <property type="entry name" value="S1"/>
    <property type="match status" value="1"/>
</dbReference>
<dbReference type="SUPFAM" id="SSF54211">
    <property type="entry name" value="Ribosomal protein S5 domain 2-like"/>
    <property type="match status" value="2"/>
</dbReference>
<dbReference type="Gene3D" id="3.30.230.70">
    <property type="entry name" value="GHMP Kinase, N-terminal domain"/>
    <property type="match status" value="2"/>
</dbReference>
<dbReference type="InterPro" id="IPR012340">
    <property type="entry name" value="NA-bd_OB-fold"/>
</dbReference>
<keyword evidence="5" id="KW-0479">Metal-binding</keyword>
<dbReference type="EC" id="2.7.7.8" evidence="5"/>
<dbReference type="Gene3D" id="2.40.50.140">
    <property type="entry name" value="Nucleic acid-binding proteins"/>
    <property type="match status" value="1"/>
</dbReference>
<evidence type="ECO:0000256" key="6">
    <source>
        <dbReference type="SAM" id="Coils"/>
    </source>
</evidence>
<comment type="catalytic activity">
    <reaction evidence="5">
        <text>RNA(n+1) + phosphate = RNA(n) + a ribonucleoside 5'-diphosphate</text>
        <dbReference type="Rhea" id="RHEA:22096"/>
        <dbReference type="Rhea" id="RHEA-COMP:14527"/>
        <dbReference type="Rhea" id="RHEA-COMP:17342"/>
        <dbReference type="ChEBI" id="CHEBI:43474"/>
        <dbReference type="ChEBI" id="CHEBI:57930"/>
        <dbReference type="ChEBI" id="CHEBI:140395"/>
        <dbReference type="EC" id="2.7.7.8"/>
    </reaction>
</comment>
<keyword evidence="5" id="KW-0963">Cytoplasm</keyword>
<keyword evidence="4 5" id="KW-0694">RNA-binding</keyword>